<reference evidence="1 2" key="1">
    <citation type="submission" date="2015-09" db="EMBL/GenBank/DDBJ databases">
        <authorList>
            <consortium name="Pathogen Informatics"/>
        </authorList>
    </citation>
    <scope>NUCLEOTIDE SEQUENCE [LARGE SCALE GENOMIC DNA]</scope>
    <source>
        <strain evidence="1 2">2789STDY5834898</strain>
    </source>
</reference>
<dbReference type="AlphaFoldDB" id="A0A174V5Q6"/>
<evidence type="ECO:0000313" key="1">
    <source>
        <dbReference type="EMBL" id="CUQ30074.1"/>
    </source>
</evidence>
<protein>
    <submittedName>
        <fullName evidence="1">Uncharacterized protein</fullName>
    </submittedName>
</protein>
<dbReference type="Proteomes" id="UP000095766">
    <property type="component" value="Unassembled WGS sequence"/>
</dbReference>
<name>A0A174V5Q6_BACUN</name>
<dbReference type="RefSeq" id="WP_057254184.1">
    <property type="nucleotide sequence ID" value="NZ_CZAO01000025.1"/>
</dbReference>
<organism evidence="1 2">
    <name type="scientific">Bacteroides uniformis</name>
    <dbReference type="NCBI Taxonomy" id="820"/>
    <lineage>
        <taxon>Bacteria</taxon>
        <taxon>Pseudomonadati</taxon>
        <taxon>Bacteroidota</taxon>
        <taxon>Bacteroidia</taxon>
        <taxon>Bacteroidales</taxon>
        <taxon>Bacteroidaceae</taxon>
        <taxon>Bacteroides</taxon>
    </lineage>
</organism>
<gene>
    <name evidence="1" type="ORF">ERS852510_03868</name>
</gene>
<proteinExistence type="predicted"/>
<dbReference type="EMBL" id="CZAO01000025">
    <property type="protein sequence ID" value="CUQ30074.1"/>
    <property type="molecule type" value="Genomic_DNA"/>
</dbReference>
<evidence type="ECO:0000313" key="2">
    <source>
        <dbReference type="Proteomes" id="UP000095766"/>
    </source>
</evidence>
<accession>A0A174V5Q6</accession>
<sequence length="74" mass="8296">MTSENLTMHNKVLAYLIEIVHEEAVPVNVEIGSRHVDANGDTQVDVLLEYEEPDKECVNEAMARAINAMVIMNQ</sequence>